<dbReference type="SUPFAM" id="SSF52091">
    <property type="entry name" value="SpoIIaa-like"/>
    <property type="match status" value="1"/>
</dbReference>
<reference evidence="2 3" key="1">
    <citation type="submission" date="2019-11" db="EMBL/GenBank/DDBJ databases">
        <title>Whole-genome sequence of a Rhodoblastus acidophilus DSM 142.</title>
        <authorList>
            <person name="Kyndt J.A."/>
            <person name="Meyer T.E."/>
        </authorList>
    </citation>
    <scope>NUCLEOTIDE SEQUENCE [LARGE SCALE GENOMIC DNA]</scope>
    <source>
        <strain evidence="2 3">DSM 142</strain>
    </source>
</reference>
<proteinExistence type="predicted"/>
<gene>
    <name evidence="2" type="ORF">GJ654_15585</name>
</gene>
<comment type="caution">
    <text evidence="2">The sequence shown here is derived from an EMBL/GenBank/DDBJ whole genome shotgun (WGS) entry which is preliminary data.</text>
</comment>
<dbReference type="Proteomes" id="UP000439113">
    <property type="component" value="Unassembled WGS sequence"/>
</dbReference>
<dbReference type="EMBL" id="WNKS01000016">
    <property type="protein sequence ID" value="MTV32410.1"/>
    <property type="molecule type" value="Genomic_DNA"/>
</dbReference>
<dbReference type="Pfam" id="PF13466">
    <property type="entry name" value="STAS_2"/>
    <property type="match status" value="1"/>
</dbReference>
<dbReference type="InterPro" id="IPR036513">
    <property type="entry name" value="STAS_dom_sf"/>
</dbReference>
<dbReference type="RefSeq" id="WP_155447099.1">
    <property type="nucleotide sequence ID" value="NZ_JAOQNR010000016.1"/>
</dbReference>
<organism evidence="2 3">
    <name type="scientific">Rhodoblastus acidophilus</name>
    <name type="common">Rhodopseudomonas acidophila</name>
    <dbReference type="NCBI Taxonomy" id="1074"/>
    <lineage>
        <taxon>Bacteria</taxon>
        <taxon>Pseudomonadati</taxon>
        <taxon>Pseudomonadota</taxon>
        <taxon>Alphaproteobacteria</taxon>
        <taxon>Hyphomicrobiales</taxon>
        <taxon>Rhodoblastaceae</taxon>
        <taxon>Rhodoblastus</taxon>
    </lineage>
</organism>
<name>A0A6N8DPB7_RHOAC</name>
<dbReference type="Gene3D" id="3.30.750.24">
    <property type="entry name" value="STAS domain"/>
    <property type="match status" value="1"/>
</dbReference>
<protein>
    <submittedName>
        <fullName evidence="2">STAS domain-containing protein</fullName>
    </submittedName>
</protein>
<dbReference type="InterPro" id="IPR058548">
    <property type="entry name" value="MlaB-like_STAS"/>
</dbReference>
<dbReference type="AlphaFoldDB" id="A0A6N8DPB7"/>
<feature type="domain" description="MlaB-like STAS" evidence="1">
    <location>
        <begin position="16"/>
        <end position="92"/>
    </location>
</feature>
<evidence type="ECO:0000259" key="1">
    <source>
        <dbReference type="Pfam" id="PF13466"/>
    </source>
</evidence>
<dbReference type="OrthoDB" id="7576888at2"/>
<evidence type="ECO:0000313" key="3">
    <source>
        <dbReference type="Proteomes" id="UP000439113"/>
    </source>
</evidence>
<sequence>MQGPSLELSSSSVCFSEDITIRSIKDIWRDLLDRFAATDALNLVIDDDSFVDLSFVQLITSARQYAKDHGKTISLARPAAGTLRRVLERAGFLTDSPSDTVRFWLHEEQAR</sequence>
<accession>A0A6N8DPB7</accession>
<evidence type="ECO:0000313" key="2">
    <source>
        <dbReference type="EMBL" id="MTV32410.1"/>
    </source>
</evidence>